<dbReference type="PIRSF" id="PIRSF004532">
    <property type="entry name" value="GlpX"/>
    <property type="match status" value="1"/>
</dbReference>
<organism evidence="5">
    <name type="scientific">freshwater metagenome</name>
    <dbReference type="NCBI Taxonomy" id="449393"/>
    <lineage>
        <taxon>unclassified sequences</taxon>
        <taxon>metagenomes</taxon>
        <taxon>ecological metagenomes</taxon>
    </lineage>
</organism>
<dbReference type="Gene3D" id="3.30.540.10">
    <property type="entry name" value="Fructose-1,6-Bisphosphatase, subunit A, domain 1"/>
    <property type="match status" value="1"/>
</dbReference>
<keyword evidence="3" id="KW-0464">Manganese</keyword>
<evidence type="ECO:0000256" key="4">
    <source>
        <dbReference type="ARBA" id="ARBA00023277"/>
    </source>
</evidence>
<dbReference type="AlphaFoldDB" id="A0A6J6BIL2"/>
<evidence type="ECO:0000256" key="3">
    <source>
        <dbReference type="ARBA" id="ARBA00023211"/>
    </source>
</evidence>
<keyword evidence="2" id="KW-0378">Hydrolase</keyword>
<dbReference type="Gene3D" id="3.40.190.90">
    <property type="match status" value="1"/>
</dbReference>
<dbReference type="InterPro" id="IPR004464">
    <property type="entry name" value="FBPase_class-2/SBPase"/>
</dbReference>
<sequence length="315" mass="33406">MRSTDSPTRELIEAAIVASRAAFRHVGSENKFAVDRAAVDAMRASLNAQKQGFRVVIGEGAKDEAPMLFNGEILGVSGSIDWDIAVDPIDGTRLAAYRLDGAVSVIGASEPGEMMNCPDVFYMKKLVCGPEGVGLLDIDYSATQNIQNLADALQKPISELSVAVIDKPVNAELIEEVKASGANWYRFEEGDIAMAVAAATPGSGVELLLGVGGNPEGVLAACAVRILGGFMQGVLAPRSIEEIEAALNSGFQLDKKFGLSELVGGTRQIFVMAGVTDGILVEGIKVFSETELEVQLFVLDTDIEGGRLFTIRINR</sequence>
<dbReference type="GO" id="GO:0006094">
    <property type="term" value="P:gluconeogenesis"/>
    <property type="evidence" value="ECO:0007669"/>
    <property type="project" value="InterPro"/>
</dbReference>
<dbReference type="GO" id="GO:0005829">
    <property type="term" value="C:cytosol"/>
    <property type="evidence" value="ECO:0007669"/>
    <property type="project" value="TreeGrafter"/>
</dbReference>
<dbReference type="EMBL" id="CAEZSH010000057">
    <property type="protein sequence ID" value="CAB4538038.1"/>
    <property type="molecule type" value="Genomic_DNA"/>
</dbReference>
<dbReference type="SUPFAM" id="SSF56655">
    <property type="entry name" value="Carbohydrate phosphatase"/>
    <property type="match status" value="1"/>
</dbReference>
<evidence type="ECO:0000313" key="5">
    <source>
        <dbReference type="EMBL" id="CAB4538038.1"/>
    </source>
</evidence>
<dbReference type="Pfam" id="PF03320">
    <property type="entry name" value="FBPase_glpX"/>
    <property type="match status" value="1"/>
</dbReference>
<dbReference type="GO" id="GO:0006071">
    <property type="term" value="P:glycerol metabolic process"/>
    <property type="evidence" value="ECO:0007669"/>
    <property type="project" value="InterPro"/>
</dbReference>
<keyword evidence="1" id="KW-0479">Metal-binding</keyword>
<evidence type="ECO:0000256" key="2">
    <source>
        <dbReference type="ARBA" id="ARBA00022801"/>
    </source>
</evidence>
<gene>
    <name evidence="5" type="ORF">UFOPK1410_00567</name>
</gene>
<dbReference type="PANTHER" id="PTHR30447:SF0">
    <property type="entry name" value="FRUCTOSE-1,6-BISPHOSPHATASE 1 CLASS 2-RELATED"/>
    <property type="match status" value="1"/>
</dbReference>
<proteinExistence type="predicted"/>
<dbReference type="PANTHER" id="PTHR30447">
    <property type="entry name" value="FRUCTOSE-1,6-BISPHOSPHATASE CLASS 2"/>
    <property type="match status" value="1"/>
</dbReference>
<reference evidence="5" key="1">
    <citation type="submission" date="2020-05" db="EMBL/GenBank/DDBJ databases">
        <authorList>
            <person name="Chiriac C."/>
            <person name="Salcher M."/>
            <person name="Ghai R."/>
            <person name="Kavagutti S V."/>
        </authorList>
    </citation>
    <scope>NUCLEOTIDE SEQUENCE</scope>
</reference>
<protein>
    <submittedName>
        <fullName evidence="5">Unannotated protein</fullName>
    </submittedName>
</protein>
<accession>A0A6J6BIL2</accession>
<evidence type="ECO:0000256" key="1">
    <source>
        <dbReference type="ARBA" id="ARBA00022723"/>
    </source>
</evidence>
<dbReference type="GO" id="GO:0042132">
    <property type="term" value="F:fructose 1,6-bisphosphate 1-phosphatase activity"/>
    <property type="evidence" value="ECO:0007669"/>
    <property type="project" value="InterPro"/>
</dbReference>
<dbReference type="GO" id="GO:0046872">
    <property type="term" value="F:metal ion binding"/>
    <property type="evidence" value="ECO:0007669"/>
    <property type="project" value="UniProtKB-KW"/>
</dbReference>
<dbReference type="GO" id="GO:0030388">
    <property type="term" value="P:fructose 1,6-bisphosphate metabolic process"/>
    <property type="evidence" value="ECO:0007669"/>
    <property type="project" value="TreeGrafter"/>
</dbReference>
<keyword evidence="4" id="KW-0119">Carbohydrate metabolism</keyword>
<name>A0A6J6BIL2_9ZZZZ</name>